<keyword evidence="1" id="KW-0732">Signal</keyword>
<feature type="signal peptide" evidence="1">
    <location>
        <begin position="1"/>
        <end position="23"/>
    </location>
</feature>
<keyword evidence="3" id="KW-1185">Reference proteome</keyword>
<organism evidence="2 3">
    <name type="scientific">Crotalus adamanteus</name>
    <name type="common">Eastern diamondback rattlesnake</name>
    <dbReference type="NCBI Taxonomy" id="8729"/>
    <lineage>
        <taxon>Eukaryota</taxon>
        <taxon>Metazoa</taxon>
        <taxon>Chordata</taxon>
        <taxon>Craniata</taxon>
        <taxon>Vertebrata</taxon>
        <taxon>Euteleostomi</taxon>
        <taxon>Lepidosauria</taxon>
        <taxon>Squamata</taxon>
        <taxon>Bifurcata</taxon>
        <taxon>Unidentata</taxon>
        <taxon>Episquamata</taxon>
        <taxon>Toxicofera</taxon>
        <taxon>Serpentes</taxon>
        <taxon>Colubroidea</taxon>
        <taxon>Viperidae</taxon>
        <taxon>Crotalinae</taxon>
        <taxon>Crotalus</taxon>
    </lineage>
</organism>
<evidence type="ECO:0000313" key="2">
    <source>
        <dbReference type="EMBL" id="KAK9399116.1"/>
    </source>
</evidence>
<feature type="chain" id="PRO_5043497533" evidence="1">
    <location>
        <begin position="24"/>
        <end position="87"/>
    </location>
</feature>
<proteinExistence type="predicted"/>
<reference evidence="2 3" key="1">
    <citation type="journal article" date="2024" name="Proc. Natl. Acad. Sci. U.S.A.">
        <title>The genetic regulatory architecture and epigenomic basis for age-related changes in rattlesnake venom.</title>
        <authorList>
            <person name="Hogan M.P."/>
            <person name="Holding M.L."/>
            <person name="Nystrom G.S."/>
            <person name="Colston T.J."/>
            <person name="Bartlett D.A."/>
            <person name="Mason A.J."/>
            <person name="Ellsworth S.A."/>
            <person name="Rautsaw R.M."/>
            <person name="Lawrence K.C."/>
            <person name="Strickland J.L."/>
            <person name="He B."/>
            <person name="Fraser P."/>
            <person name="Margres M.J."/>
            <person name="Gilbert D.M."/>
            <person name="Gibbs H.L."/>
            <person name="Parkinson C.L."/>
            <person name="Rokyta D.R."/>
        </authorList>
    </citation>
    <scope>NUCLEOTIDE SEQUENCE [LARGE SCALE GENOMIC DNA]</scope>
    <source>
        <strain evidence="2">DRR0105</strain>
    </source>
</reference>
<dbReference type="Proteomes" id="UP001474421">
    <property type="component" value="Unassembled WGS sequence"/>
</dbReference>
<accession>A0AAW1BBR7</accession>
<gene>
    <name evidence="2" type="ORF">NXF25_014085</name>
</gene>
<dbReference type="InterPro" id="IPR036790">
    <property type="entry name" value="Frizzled_dom_sf"/>
</dbReference>
<dbReference type="EMBL" id="JAOTOJ010000007">
    <property type="protein sequence ID" value="KAK9399116.1"/>
    <property type="molecule type" value="Genomic_DNA"/>
</dbReference>
<protein>
    <submittedName>
        <fullName evidence="2">Secreted frizzled-related protein 2</fullName>
    </submittedName>
</protein>
<sequence length="87" mass="9542">MRPGELLPRLLCFSAVCLGPAGGLFLFGEPEFSYKRSNCKPIPASLLLCRGIEYPDVWLPNLLGHETVQEVLEQAGAFPDLEALRGL</sequence>
<name>A0AAW1BBR7_CROAD</name>
<comment type="caution">
    <text evidence="2">The sequence shown here is derived from an EMBL/GenBank/DDBJ whole genome shotgun (WGS) entry which is preliminary data.</text>
</comment>
<evidence type="ECO:0000313" key="3">
    <source>
        <dbReference type="Proteomes" id="UP001474421"/>
    </source>
</evidence>
<evidence type="ECO:0000256" key="1">
    <source>
        <dbReference type="SAM" id="SignalP"/>
    </source>
</evidence>
<dbReference type="AlphaFoldDB" id="A0AAW1BBR7"/>
<dbReference type="SUPFAM" id="SSF63501">
    <property type="entry name" value="Frizzled cysteine-rich domain"/>
    <property type="match status" value="1"/>
</dbReference>
<dbReference type="Gene3D" id="1.10.2000.10">
    <property type="entry name" value="Frizzled cysteine-rich domain"/>
    <property type="match status" value="1"/>
</dbReference>